<sequence length="822" mass="89241">MVLLVATSQLALTGTAFAQSADPSQDSRPQAVEDAAVSTIVVTARRREEALQDVPISISALSGDALTAKGVTDSLDLQNAVPSLSVSTQAPNRVTLGYAIRGQRTNESQLLTDPPVGIYFNEVVMPRSYGFGGQFYDLQSVQVLKGVQGTLFGRNMTGGAVLIESAHPDLYDVGAEVRAQYGNYNLVDVQGMVNVPVVEGVFALRAAGKYRDRDGFTTDVSSGRKYDDEHYYSFRVSAALDLGNFRNNTVFDYIKHSTNGAGIKLVAFSATDPQNGSPTVIAQQAGLAAYYPYFFPSMAANPVAAGAPLEDVFGLAASALTLGKREVDYGNFGTGTLYADRVSRDPFQHAKNWGITNKTELDVGSVTFRNIVGYREQEFEIVNDYDGFAATLIQPDQFSKPRQFSEEFQMQGTPFGDALNLTLGAYYFHEWGKDGSINANFPQLTSMGYAAADENTSAPPSNNPFATFFLTSPAQFFEQSQVADTNAYSWAVYAAGTYRISDQFSVAGGIRYNRDVRKVTVTPFLTTFFAPTCVFNGVGTLSMADCAQSRELKNEAVTWDATLQYEPNPDFTTYVAVRQGYRAGGFSLRATTDAQLTPFQPEKVREYELGLKNKFFFGSARLDTNVALFYQDYSDVQKQVQQFLNGQVQTIITNTTAQENYGGEFEANLMFSNGLAFDLFYAYTGLNIKSGGNGGYLYQGISKHQVGGGVSYVHDYDFGKLSMNVNGNYRSGLYLAVFDPASYQPGYALFNARLAVDNIGGSGFGVAAFVRNITDKYYQVGNIGLQSAGPVLNGVNPGGGVGYAAAVYGDPRTYGIEASFKF</sequence>
<evidence type="ECO:0000256" key="1">
    <source>
        <dbReference type="ARBA" id="ARBA00004571"/>
    </source>
</evidence>
<keyword evidence="8 12" id="KW-0798">TonB box</keyword>
<dbReference type="Proteomes" id="UP000031057">
    <property type="component" value="Unassembled WGS sequence"/>
</dbReference>
<feature type="domain" description="TonB-dependent receptor-like beta-barrel" evidence="14">
    <location>
        <begin position="331"/>
        <end position="773"/>
    </location>
</feature>
<comment type="subcellular location">
    <subcellularLocation>
        <location evidence="1 11">Cell outer membrane</location>
        <topology evidence="1 11">Multi-pass membrane protein</topology>
    </subcellularLocation>
</comment>
<dbReference type="Pfam" id="PF07715">
    <property type="entry name" value="Plug"/>
    <property type="match status" value="1"/>
</dbReference>
<evidence type="ECO:0000259" key="15">
    <source>
        <dbReference type="Pfam" id="PF07715"/>
    </source>
</evidence>
<proteinExistence type="inferred from homology"/>
<keyword evidence="13" id="KW-0732">Signal</keyword>
<dbReference type="InterPro" id="IPR039426">
    <property type="entry name" value="TonB-dep_rcpt-like"/>
</dbReference>
<feature type="domain" description="TonB-dependent receptor plug" evidence="15">
    <location>
        <begin position="51"/>
        <end position="160"/>
    </location>
</feature>
<reference evidence="16 17" key="1">
    <citation type="submission" date="2014-10" db="EMBL/GenBank/DDBJ databases">
        <title>Genome sequence of Novosphingobium malaysiense MUSC 273(T).</title>
        <authorList>
            <person name="Lee L.-H."/>
        </authorList>
    </citation>
    <scope>NUCLEOTIDE SEQUENCE [LARGE SCALE GENOMIC DNA]</scope>
    <source>
        <strain evidence="16 17">MUSC 273</strain>
    </source>
</reference>
<evidence type="ECO:0000313" key="17">
    <source>
        <dbReference type="Proteomes" id="UP000031057"/>
    </source>
</evidence>
<keyword evidence="5 11" id="KW-0812">Transmembrane</keyword>
<keyword evidence="17" id="KW-1185">Reference proteome</keyword>
<evidence type="ECO:0008006" key="18">
    <source>
        <dbReference type="Google" id="ProtNLM"/>
    </source>
</evidence>
<keyword evidence="9 11" id="KW-0472">Membrane</keyword>
<keyword evidence="10 11" id="KW-0998">Cell outer membrane</keyword>
<evidence type="ECO:0000256" key="3">
    <source>
        <dbReference type="ARBA" id="ARBA00022452"/>
    </source>
</evidence>
<comment type="caution">
    <text evidence="16">The sequence shown here is derived from an EMBL/GenBank/DDBJ whole genome shotgun (WGS) entry which is preliminary data.</text>
</comment>
<protein>
    <recommendedName>
        <fullName evidence="18">TonB-dependent receptor</fullName>
    </recommendedName>
</protein>
<keyword evidence="2 11" id="KW-0813">Transport</keyword>
<dbReference type="PROSITE" id="PS52016">
    <property type="entry name" value="TONB_DEPENDENT_REC_3"/>
    <property type="match status" value="1"/>
</dbReference>
<keyword evidence="6" id="KW-0408">Iron</keyword>
<evidence type="ECO:0000259" key="14">
    <source>
        <dbReference type="Pfam" id="PF00593"/>
    </source>
</evidence>
<dbReference type="GO" id="GO:0009279">
    <property type="term" value="C:cell outer membrane"/>
    <property type="evidence" value="ECO:0007669"/>
    <property type="project" value="UniProtKB-SubCell"/>
</dbReference>
<evidence type="ECO:0000256" key="6">
    <source>
        <dbReference type="ARBA" id="ARBA00023004"/>
    </source>
</evidence>
<evidence type="ECO:0000256" key="11">
    <source>
        <dbReference type="PROSITE-ProRule" id="PRU01360"/>
    </source>
</evidence>
<dbReference type="Gene3D" id="2.40.170.20">
    <property type="entry name" value="TonB-dependent receptor, beta-barrel domain"/>
    <property type="match status" value="2"/>
</dbReference>
<dbReference type="InterPro" id="IPR036942">
    <property type="entry name" value="Beta-barrel_TonB_sf"/>
</dbReference>
<dbReference type="PANTHER" id="PTHR32552:SF81">
    <property type="entry name" value="TONB-DEPENDENT OUTER MEMBRANE RECEPTOR"/>
    <property type="match status" value="1"/>
</dbReference>
<evidence type="ECO:0000256" key="12">
    <source>
        <dbReference type="RuleBase" id="RU003357"/>
    </source>
</evidence>
<dbReference type="AlphaFoldDB" id="A0A0B1ZIJ6"/>
<dbReference type="PANTHER" id="PTHR32552">
    <property type="entry name" value="FERRICHROME IRON RECEPTOR-RELATED"/>
    <property type="match status" value="1"/>
</dbReference>
<name>A0A0B1ZIJ6_9SPHN</name>
<dbReference type="InterPro" id="IPR000531">
    <property type="entry name" value="Beta-barrel_TonB"/>
</dbReference>
<evidence type="ECO:0000256" key="2">
    <source>
        <dbReference type="ARBA" id="ARBA00022448"/>
    </source>
</evidence>
<evidence type="ECO:0000256" key="10">
    <source>
        <dbReference type="ARBA" id="ARBA00023237"/>
    </source>
</evidence>
<dbReference type="EMBL" id="JTDI01000009">
    <property type="protein sequence ID" value="KHK89132.1"/>
    <property type="molecule type" value="Genomic_DNA"/>
</dbReference>
<evidence type="ECO:0000256" key="9">
    <source>
        <dbReference type="ARBA" id="ARBA00023136"/>
    </source>
</evidence>
<evidence type="ECO:0000256" key="7">
    <source>
        <dbReference type="ARBA" id="ARBA00023065"/>
    </source>
</evidence>
<keyword evidence="4" id="KW-0410">Iron transport</keyword>
<dbReference type="InterPro" id="IPR012910">
    <property type="entry name" value="Plug_dom"/>
</dbReference>
<dbReference type="GO" id="GO:0006826">
    <property type="term" value="P:iron ion transport"/>
    <property type="evidence" value="ECO:0007669"/>
    <property type="project" value="UniProtKB-KW"/>
</dbReference>
<evidence type="ECO:0000256" key="4">
    <source>
        <dbReference type="ARBA" id="ARBA00022496"/>
    </source>
</evidence>
<feature type="signal peptide" evidence="13">
    <location>
        <begin position="1"/>
        <end position="18"/>
    </location>
</feature>
<accession>A0A0B1ZIJ6</accession>
<feature type="chain" id="PRO_5002084695" description="TonB-dependent receptor" evidence="13">
    <location>
        <begin position="19"/>
        <end position="822"/>
    </location>
</feature>
<comment type="similarity">
    <text evidence="11 12">Belongs to the TonB-dependent receptor family.</text>
</comment>
<evidence type="ECO:0000313" key="16">
    <source>
        <dbReference type="EMBL" id="KHK89132.1"/>
    </source>
</evidence>
<dbReference type="STRING" id="1348853.LK12_22510"/>
<keyword evidence="7" id="KW-0406">Ion transport</keyword>
<evidence type="ECO:0000256" key="8">
    <source>
        <dbReference type="ARBA" id="ARBA00023077"/>
    </source>
</evidence>
<organism evidence="16 17">
    <name type="scientific">Novosphingobium malaysiense</name>
    <dbReference type="NCBI Taxonomy" id="1348853"/>
    <lineage>
        <taxon>Bacteria</taxon>
        <taxon>Pseudomonadati</taxon>
        <taxon>Pseudomonadota</taxon>
        <taxon>Alphaproteobacteria</taxon>
        <taxon>Sphingomonadales</taxon>
        <taxon>Sphingomonadaceae</taxon>
        <taxon>Novosphingobium</taxon>
    </lineage>
</organism>
<evidence type="ECO:0000256" key="13">
    <source>
        <dbReference type="SAM" id="SignalP"/>
    </source>
</evidence>
<dbReference type="Pfam" id="PF00593">
    <property type="entry name" value="TonB_dep_Rec_b-barrel"/>
    <property type="match status" value="1"/>
</dbReference>
<gene>
    <name evidence="16" type="ORF">LK12_22510</name>
</gene>
<dbReference type="SUPFAM" id="SSF56935">
    <property type="entry name" value="Porins"/>
    <property type="match status" value="1"/>
</dbReference>
<evidence type="ECO:0000256" key="5">
    <source>
        <dbReference type="ARBA" id="ARBA00022692"/>
    </source>
</evidence>
<keyword evidence="3 11" id="KW-1134">Transmembrane beta strand</keyword>